<accession>A0A9P5DUG7</accession>
<evidence type="ECO:0000256" key="4">
    <source>
        <dbReference type="ARBA" id="ARBA00022989"/>
    </source>
</evidence>
<keyword evidence="10" id="KW-1185">Reference proteome</keyword>
<name>A0A9P5DUG7_9HYPO</name>
<dbReference type="EMBL" id="PVQB02000632">
    <property type="protein sequence ID" value="KAF4334813.1"/>
    <property type="molecule type" value="Genomic_DNA"/>
</dbReference>
<evidence type="ECO:0000256" key="6">
    <source>
        <dbReference type="PROSITE-ProRule" id="PRU00135"/>
    </source>
</evidence>
<reference evidence="9" key="2">
    <citation type="submission" date="2020-02" db="EMBL/GenBank/DDBJ databases">
        <title>Identification and distribution of gene clusters putatively required for synthesis of sphingolipid metabolism inhibitors in phylogenetically diverse species of the filamentous fungus Fusarium.</title>
        <authorList>
            <person name="Kim H.-S."/>
            <person name="Busman M."/>
            <person name="Brown D.W."/>
            <person name="Divon H."/>
            <person name="Uhlig S."/>
            <person name="Proctor R.H."/>
        </authorList>
    </citation>
    <scope>NUCLEOTIDE SEQUENCE</scope>
    <source>
        <strain evidence="9">NRRL 25174</strain>
    </source>
</reference>
<evidence type="ECO:0000256" key="3">
    <source>
        <dbReference type="ARBA" id="ARBA00022692"/>
    </source>
</evidence>
<feature type="transmembrane region" description="Helical" evidence="7">
    <location>
        <begin position="100"/>
        <end position="121"/>
    </location>
</feature>
<dbReference type="SUPFAM" id="SSF103473">
    <property type="entry name" value="MFS general substrate transporter"/>
    <property type="match status" value="1"/>
</dbReference>
<dbReference type="GO" id="GO:0016020">
    <property type="term" value="C:membrane"/>
    <property type="evidence" value="ECO:0007669"/>
    <property type="project" value="UniProtKB-SubCell"/>
</dbReference>
<organism evidence="9 10">
    <name type="scientific">Fusarium beomiforme</name>
    <dbReference type="NCBI Taxonomy" id="44412"/>
    <lineage>
        <taxon>Eukaryota</taxon>
        <taxon>Fungi</taxon>
        <taxon>Dikarya</taxon>
        <taxon>Ascomycota</taxon>
        <taxon>Pezizomycotina</taxon>
        <taxon>Sordariomycetes</taxon>
        <taxon>Hypocreomycetidae</taxon>
        <taxon>Hypocreales</taxon>
        <taxon>Nectriaceae</taxon>
        <taxon>Fusarium</taxon>
        <taxon>Fusarium burgessii species complex</taxon>
    </lineage>
</organism>
<reference evidence="9" key="1">
    <citation type="journal article" date="2017" name="Mycologia">
        <title>Fusarium algeriense, sp. nov., a novel toxigenic crown rot pathogen of durum wheat from Algeria is nested in the Fusarium burgessii species complex.</title>
        <authorList>
            <person name="Laraba I."/>
            <person name="Keddad A."/>
            <person name="Boureghda H."/>
            <person name="Abdallah N."/>
            <person name="Vaughan M.M."/>
            <person name="Proctor R.H."/>
            <person name="Busman M."/>
            <person name="O'Donnell K."/>
        </authorList>
    </citation>
    <scope>NUCLEOTIDE SEQUENCE</scope>
    <source>
        <strain evidence="9">NRRL 25174</strain>
    </source>
</reference>
<dbReference type="InterPro" id="IPR000651">
    <property type="entry name" value="Ras-like_Gua-exchang_fac_N"/>
</dbReference>
<gene>
    <name evidence="9" type="ORF">FBEOM_11344</name>
</gene>
<dbReference type="PANTHER" id="PTHR43791:SF18">
    <property type="entry name" value="NICOTINIC ACID TRANSPORTER TNA1, PUTATIVE (AFU_ORTHOLOGUE AFUA_3G03820)-RELATED"/>
    <property type="match status" value="1"/>
</dbReference>
<evidence type="ECO:0000256" key="5">
    <source>
        <dbReference type="ARBA" id="ARBA00023136"/>
    </source>
</evidence>
<comment type="caution">
    <text evidence="9">The sequence shown here is derived from an EMBL/GenBank/DDBJ whole genome shotgun (WGS) entry which is preliminary data.</text>
</comment>
<evidence type="ECO:0000256" key="7">
    <source>
        <dbReference type="SAM" id="Phobius"/>
    </source>
</evidence>
<dbReference type="InterPro" id="IPR036259">
    <property type="entry name" value="MFS_trans_sf"/>
</dbReference>
<keyword evidence="5 7" id="KW-0472">Membrane</keyword>
<feature type="domain" description="N-terminal Ras-GEF" evidence="8">
    <location>
        <begin position="76"/>
        <end position="128"/>
    </location>
</feature>
<dbReference type="GO" id="GO:0022857">
    <property type="term" value="F:transmembrane transporter activity"/>
    <property type="evidence" value="ECO:0007669"/>
    <property type="project" value="TreeGrafter"/>
</dbReference>
<proteinExistence type="predicted"/>
<keyword evidence="6" id="KW-0344">Guanine-nucleotide releasing factor</keyword>
<evidence type="ECO:0000259" key="8">
    <source>
        <dbReference type="PROSITE" id="PS50212"/>
    </source>
</evidence>
<evidence type="ECO:0000256" key="2">
    <source>
        <dbReference type="ARBA" id="ARBA00022448"/>
    </source>
</evidence>
<dbReference type="Proteomes" id="UP000730481">
    <property type="component" value="Unassembled WGS sequence"/>
</dbReference>
<dbReference type="OrthoDB" id="5105061at2759"/>
<evidence type="ECO:0000313" key="10">
    <source>
        <dbReference type="Proteomes" id="UP000730481"/>
    </source>
</evidence>
<evidence type="ECO:0000256" key="1">
    <source>
        <dbReference type="ARBA" id="ARBA00004141"/>
    </source>
</evidence>
<keyword evidence="4 7" id="KW-1133">Transmembrane helix</keyword>
<keyword evidence="2" id="KW-0813">Transport</keyword>
<protein>
    <recommendedName>
        <fullName evidence="8">N-terminal Ras-GEF domain-containing protein</fullName>
    </recommendedName>
</protein>
<keyword evidence="3 7" id="KW-0812">Transmembrane</keyword>
<dbReference type="AlphaFoldDB" id="A0A9P5DUG7"/>
<dbReference type="GO" id="GO:0005085">
    <property type="term" value="F:guanyl-nucleotide exchange factor activity"/>
    <property type="evidence" value="ECO:0007669"/>
    <property type="project" value="UniProtKB-KW"/>
</dbReference>
<sequence>MGSYIPSNEKADMIETKMGNAPSTDRQREAEHIKVLATAPGKNLDSFSHLDKKILHKMDLRLIPMLAVRYLLSFLDRGNIRNAKIEGLQEDLNMTGDQYNWFLTVFFFTYAAFEVPPNLILKKLRPSV</sequence>
<dbReference type="PANTHER" id="PTHR43791">
    <property type="entry name" value="PERMEASE-RELATED"/>
    <property type="match status" value="1"/>
</dbReference>
<dbReference type="Gene3D" id="1.20.1250.20">
    <property type="entry name" value="MFS general substrate transporter like domains"/>
    <property type="match status" value="1"/>
</dbReference>
<dbReference type="PROSITE" id="PS50212">
    <property type="entry name" value="RASGEF_NTER"/>
    <property type="match status" value="1"/>
</dbReference>
<evidence type="ECO:0000313" key="9">
    <source>
        <dbReference type="EMBL" id="KAF4334813.1"/>
    </source>
</evidence>
<comment type="subcellular location">
    <subcellularLocation>
        <location evidence="1">Membrane</location>
        <topology evidence="1">Multi-pass membrane protein</topology>
    </subcellularLocation>
</comment>